<protein>
    <submittedName>
        <fullName evidence="3">Toxin-antitoxin system, antitoxin component, Xre family</fullName>
    </submittedName>
</protein>
<dbReference type="HOGENOM" id="CLU_2155137_0_0_9"/>
<feature type="region of interest" description="Disordered" evidence="1">
    <location>
        <begin position="71"/>
        <end position="95"/>
    </location>
</feature>
<accession>A0A0F4LVQ0</accession>
<proteinExistence type="predicted"/>
<dbReference type="Proteomes" id="UP000033558">
    <property type="component" value="Unassembled WGS sequence"/>
</dbReference>
<gene>
    <name evidence="3" type="ORF">JG30_06340</name>
</gene>
<comment type="caution">
    <text evidence="3">The sequence shown here is derived from an EMBL/GenBank/DDBJ whole genome shotgun (WGS) entry which is preliminary data.</text>
</comment>
<evidence type="ECO:0000313" key="4">
    <source>
        <dbReference type="Proteomes" id="UP000033558"/>
    </source>
</evidence>
<dbReference type="CDD" id="cd00093">
    <property type="entry name" value="HTH_XRE"/>
    <property type="match status" value="1"/>
</dbReference>
<feature type="compositionally biased region" description="Basic and acidic residues" evidence="1">
    <location>
        <begin position="80"/>
        <end position="92"/>
    </location>
</feature>
<dbReference type="OrthoDB" id="9781521at2"/>
<dbReference type="STRING" id="1218492.JG30_06340"/>
<keyword evidence="4" id="KW-1185">Reference proteome</keyword>
<evidence type="ECO:0000256" key="1">
    <source>
        <dbReference type="SAM" id="MobiDB-lite"/>
    </source>
</evidence>
<dbReference type="AlphaFoldDB" id="A0A0F4LVQ0"/>
<dbReference type="GO" id="GO:0003677">
    <property type="term" value="F:DNA binding"/>
    <property type="evidence" value="ECO:0007669"/>
    <property type="project" value="InterPro"/>
</dbReference>
<dbReference type="EMBL" id="JXJQ01000006">
    <property type="protein sequence ID" value="KJY62423.1"/>
    <property type="molecule type" value="Genomic_DNA"/>
</dbReference>
<dbReference type="SMART" id="SM00530">
    <property type="entry name" value="HTH_XRE"/>
    <property type="match status" value="1"/>
</dbReference>
<feature type="domain" description="HTH cro/C1-type" evidence="2">
    <location>
        <begin position="13"/>
        <end position="68"/>
    </location>
</feature>
<dbReference type="Pfam" id="PF13443">
    <property type="entry name" value="HTH_26"/>
    <property type="match status" value="1"/>
</dbReference>
<dbReference type="InterPro" id="IPR010982">
    <property type="entry name" value="Lambda_DNA-bd_dom_sf"/>
</dbReference>
<dbReference type="PROSITE" id="PS50943">
    <property type="entry name" value="HTH_CROC1"/>
    <property type="match status" value="1"/>
</dbReference>
<dbReference type="Gene3D" id="1.10.260.40">
    <property type="entry name" value="lambda repressor-like DNA-binding domains"/>
    <property type="match status" value="1"/>
</dbReference>
<dbReference type="PATRIC" id="fig|1218492.5.peg.765"/>
<evidence type="ECO:0000259" key="2">
    <source>
        <dbReference type="PROSITE" id="PS50943"/>
    </source>
</evidence>
<evidence type="ECO:0000313" key="3">
    <source>
        <dbReference type="EMBL" id="KJY62423.1"/>
    </source>
</evidence>
<name>A0A0F4LVQ0_9LACO</name>
<sequence length="113" mass="12775">MMNNYKSPLIKRLNSLFAARDVTPNRVAMLGGMRQSSLSDILIGRTKEPRLDTLQSIARGLGISLTELLDFPPYNQRPDGSSKKEEESRWEKLGNALTADEKERVRKILSDDI</sequence>
<reference evidence="3 4" key="1">
    <citation type="submission" date="2015-01" db="EMBL/GenBank/DDBJ databases">
        <title>Comparative genomics of the lactic acid bacteria isolated from the honey bee gut.</title>
        <authorList>
            <person name="Ellegaard K.M."/>
            <person name="Tamarit D."/>
            <person name="Javelind E."/>
            <person name="Olofsson T."/>
            <person name="Andersson S.G."/>
            <person name="Vasquez A."/>
        </authorList>
    </citation>
    <scope>NUCLEOTIDE SEQUENCE [LARGE SCALE GENOMIC DNA]</scope>
    <source>
        <strain evidence="3 4">Bin4</strain>
    </source>
</reference>
<organism evidence="3 4">
    <name type="scientific">Bombilactobacillus mellifer</name>
    <dbReference type="NCBI Taxonomy" id="1218492"/>
    <lineage>
        <taxon>Bacteria</taxon>
        <taxon>Bacillati</taxon>
        <taxon>Bacillota</taxon>
        <taxon>Bacilli</taxon>
        <taxon>Lactobacillales</taxon>
        <taxon>Lactobacillaceae</taxon>
        <taxon>Bombilactobacillus</taxon>
    </lineage>
</organism>
<dbReference type="InterPro" id="IPR001387">
    <property type="entry name" value="Cro/C1-type_HTH"/>
</dbReference>
<dbReference type="SUPFAM" id="SSF47413">
    <property type="entry name" value="lambda repressor-like DNA-binding domains"/>
    <property type="match status" value="1"/>
</dbReference>